<dbReference type="InterPro" id="IPR005625">
    <property type="entry name" value="PepSY-ass_TM"/>
</dbReference>
<evidence type="ECO:0000313" key="3">
    <source>
        <dbReference type="EMBL" id="MCZ9294382.1"/>
    </source>
</evidence>
<feature type="transmembrane region" description="Helical" evidence="2">
    <location>
        <begin position="202"/>
        <end position="230"/>
    </location>
</feature>
<reference evidence="3" key="1">
    <citation type="submission" date="2022-02" db="EMBL/GenBank/DDBJ databases">
        <title>Corynebacterium sp. from urogenital microbiome.</title>
        <authorList>
            <person name="Cappelli E.A."/>
            <person name="Ribeiro T.G."/>
            <person name="Peixe L."/>
        </authorList>
    </citation>
    <scope>NUCLEOTIDE SEQUENCE</scope>
    <source>
        <strain evidence="3">C8Ua_172</strain>
    </source>
</reference>
<feature type="transmembrane region" description="Helical" evidence="2">
    <location>
        <begin position="419"/>
        <end position="446"/>
    </location>
</feature>
<feature type="region of interest" description="Disordered" evidence="1">
    <location>
        <begin position="258"/>
        <end position="277"/>
    </location>
</feature>
<keyword evidence="2" id="KW-0472">Membrane</keyword>
<gene>
    <name evidence="3" type="ORF">L8U60_07780</name>
</gene>
<dbReference type="PANTHER" id="PTHR34219">
    <property type="entry name" value="IRON-REGULATED INNER MEMBRANE PROTEIN-RELATED"/>
    <property type="match status" value="1"/>
</dbReference>
<feature type="transmembrane region" description="Helical" evidence="2">
    <location>
        <begin position="361"/>
        <end position="393"/>
    </location>
</feature>
<comment type="caution">
    <text evidence="3">The sequence shown here is derived from an EMBL/GenBank/DDBJ whole genome shotgun (WGS) entry which is preliminary data.</text>
</comment>
<proteinExistence type="predicted"/>
<feature type="region of interest" description="Disordered" evidence="1">
    <location>
        <begin position="457"/>
        <end position="485"/>
    </location>
</feature>
<name>A0A9X3RKU8_9CORY</name>
<dbReference type="AlphaFoldDB" id="A0A9X3RKU8"/>
<protein>
    <submittedName>
        <fullName evidence="3">PepSY domain-containing protein</fullName>
    </submittedName>
</protein>
<evidence type="ECO:0000256" key="1">
    <source>
        <dbReference type="SAM" id="MobiDB-lite"/>
    </source>
</evidence>
<organism evidence="3 4">
    <name type="scientific">Corynebacterium meitnerae</name>
    <dbReference type="NCBI Taxonomy" id="2913498"/>
    <lineage>
        <taxon>Bacteria</taxon>
        <taxon>Bacillati</taxon>
        <taxon>Actinomycetota</taxon>
        <taxon>Actinomycetes</taxon>
        <taxon>Mycobacteriales</taxon>
        <taxon>Corynebacteriaceae</taxon>
        <taxon>Corynebacterium</taxon>
    </lineage>
</organism>
<feature type="compositionally biased region" description="Polar residues" evidence="1">
    <location>
        <begin position="461"/>
        <end position="472"/>
    </location>
</feature>
<sequence>MSRTTRQRSGLPALTRRIHFYAGLFIAPFIFIAALSGALYAIAPTLENLVYKDVLTVSAPEGGDTTEVPLASQIKAAQTSHPDMDVAQVWPSSKADEPTRVLLIDESLADNSELRSIFVDPYTGSVMGDEPSYSGLGELPLRHWISATHKNLHLGEVGELYSEIAASWLWVVALGGLFLWWRMARKRALTGLENKSGRRRKVLNLHGVAGTWLLVGMLGLSATGITWSVFAGGNVDRTITWLGGKAEPIETSLVAQPEAAEADPHAEHNHSGAAAAGGLTPAQISDQAATVLDTARAEGLTGQVRLFVPEDTDHAWQASERWVPWRLTSDAVSVNGETGEVVDRLPFSELPLFSKLTQWGIYIHMGIMFGLALQITLALVALGICAMVVMGYIMWWRRRPTKNGVAGVPGRADLTRTDWVIIAAVGIPVGLFLPLLGLSFAAMLVADRLLARRRKPATESAVESESDLNAGSNPDPEQEKEPQLA</sequence>
<evidence type="ECO:0000313" key="4">
    <source>
        <dbReference type="Proteomes" id="UP001146468"/>
    </source>
</evidence>
<keyword evidence="2" id="KW-1133">Transmembrane helix</keyword>
<dbReference type="PANTHER" id="PTHR34219:SF1">
    <property type="entry name" value="PEPSY DOMAIN-CONTAINING PROTEIN"/>
    <property type="match status" value="1"/>
</dbReference>
<dbReference type="EMBL" id="JAKMUS010000011">
    <property type="protein sequence ID" value="MCZ9294382.1"/>
    <property type="molecule type" value="Genomic_DNA"/>
</dbReference>
<accession>A0A9X3RKU8</accession>
<feature type="transmembrane region" description="Helical" evidence="2">
    <location>
        <begin position="20"/>
        <end position="43"/>
    </location>
</feature>
<dbReference type="RefSeq" id="WP_269965800.1">
    <property type="nucleotide sequence ID" value="NZ_JAKMUS010000011.1"/>
</dbReference>
<keyword evidence="2" id="KW-0812">Transmembrane</keyword>
<dbReference type="Proteomes" id="UP001146468">
    <property type="component" value="Unassembled WGS sequence"/>
</dbReference>
<evidence type="ECO:0000256" key="2">
    <source>
        <dbReference type="SAM" id="Phobius"/>
    </source>
</evidence>
<dbReference type="Pfam" id="PF03929">
    <property type="entry name" value="PepSY_TM"/>
    <property type="match status" value="1"/>
</dbReference>
<feature type="transmembrane region" description="Helical" evidence="2">
    <location>
        <begin position="160"/>
        <end position="181"/>
    </location>
</feature>
<keyword evidence="4" id="KW-1185">Reference proteome</keyword>